<feature type="transmembrane region" description="Helical" evidence="1">
    <location>
        <begin position="107"/>
        <end position="126"/>
    </location>
</feature>
<protein>
    <submittedName>
        <fullName evidence="2">Uncharacterized protein</fullName>
    </submittedName>
</protein>
<dbReference type="Proteomes" id="UP000524492">
    <property type="component" value="Unassembled WGS sequence"/>
</dbReference>
<dbReference type="AlphaFoldDB" id="A0A7W6QC57"/>
<reference evidence="2 3" key="1">
    <citation type="submission" date="2020-08" db="EMBL/GenBank/DDBJ databases">
        <title>Genomic Encyclopedia of Type Strains, Phase IV (KMG-V): Genome sequencing to study the core and pangenomes of soil and plant-associated prokaryotes.</title>
        <authorList>
            <person name="Whitman W."/>
        </authorList>
    </citation>
    <scope>NUCLEOTIDE SEQUENCE [LARGE SCALE GENOMIC DNA]</scope>
    <source>
        <strain evidence="2 3">SEMIA 4074</strain>
    </source>
</reference>
<feature type="transmembrane region" description="Helical" evidence="1">
    <location>
        <begin position="83"/>
        <end position="101"/>
    </location>
</feature>
<evidence type="ECO:0000256" key="1">
    <source>
        <dbReference type="SAM" id="Phobius"/>
    </source>
</evidence>
<comment type="caution">
    <text evidence="2">The sequence shown here is derived from an EMBL/GenBank/DDBJ whole genome shotgun (WGS) entry which is preliminary data.</text>
</comment>
<feature type="transmembrane region" description="Helical" evidence="1">
    <location>
        <begin position="46"/>
        <end position="71"/>
    </location>
</feature>
<dbReference type="EMBL" id="JACIFV010000023">
    <property type="protein sequence ID" value="MBB4194870.1"/>
    <property type="molecule type" value="Genomic_DNA"/>
</dbReference>
<evidence type="ECO:0000313" key="2">
    <source>
        <dbReference type="EMBL" id="MBB4194870.1"/>
    </source>
</evidence>
<gene>
    <name evidence="2" type="ORF">GGD53_005053</name>
</gene>
<keyword evidence="3" id="KW-1185">Reference proteome</keyword>
<keyword evidence="1" id="KW-0812">Transmembrane</keyword>
<name>A0A7W6QC57_9HYPH</name>
<accession>A0A7W6QC57</accession>
<keyword evidence="1" id="KW-0472">Membrane</keyword>
<sequence>MTASYVLTPLSPLPVLRLTLLCGWCSLMAGIFLWSVHPIAYDSWHIAPVLISLLWFSGPLVAFAISAGALIMDQPASRLMKRAVAVHFGVSLAVGLVVSVTDQISPAIWLFLLLAALVDLPILALAPGWIDSPRAVKLLHMVVASSVAGPIAALFLWSALNIKIVEWRALAVAGSHPYCVQVPKDYLGQYKAVTQRAELAGLRMRTPFTNGGGSTDYQFAFHAVLVVRNDGKDRLYNWSYFAQSFVPVSDSAIKGLTLRADCEPMVAFFDVVNH</sequence>
<feature type="transmembrane region" description="Helical" evidence="1">
    <location>
        <begin position="15"/>
        <end position="34"/>
    </location>
</feature>
<keyword evidence="1" id="KW-1133">Transmembrane helix</keyword>
<organism evidence="2 3">
    <name type="scientific">Rhizobium aethiopicum</name>
    <dbReference type="NCBI Taxonomy" id="1138170"/>
    <lineage>
        <taxon>Bacteria</taxon>
        <taxon>Pseudomonadati</taxon>
        <taxon>Pseudomonadota</taxon>
        <taxon>Alphaproteobacteria</taxon>
        <taxon>Hyphomicrobiales</taxon>
        <taxon>Rhizobiaceae</taxon>
        <taxon>Rhizobium/Agrobacterium group</taxon>
        <taxon>Rhizobium</taxon>
    </lineage>
</organism>
<evidence type="ECO:0000313" key="3">
    <source>
        <dbReference type="Proteomes" id="UP000524492"/>
    </source>
</evidence>
<proteinExistence type="predicted"/>
<dbReference type="RefSeq" id="WP_184459380.1">
    <property type="nucleotide sequence ID" value="NZ_JACIFV010000023.1"/>
</dbReference>
<feature type="transmembrane region" description="Helical" evidence="1">
    <location>
        <begin position="138"/>
        <end position="160"/>
    </location>
</feature>